<evidence type="ECO:0000313" key="2">
    <source>
        <dbReference type="Proteomes" id="UP001595616"/>
    </source>
</evidence>
<accession>A0ABV7YYK1</accession>
<dbReference type="EMBL" id="JBHRYQ010000001">
    <property type="protein sequence ID" value="MFC3811390.1"/>
    <property type="molecule type" value="Genomic_DNA"/>
</dbReference>
<name>A0ABV7YYK1_9BACT</name>
<dbReference type="RefSeq" id="WP_379838231.1">
    <property type="nucleotide sequence ID" value="NZ_JBHRYQ010000001.1"/>
</dbReference>
<dbReference type="PROSITE" id="PS51257">
    <property type="entry name" value="PROKAR_LIPOPROTEIN"/>
    <property type="match status" value="1"/>
</dbReference>
<comment type="caution">
    <text evidence="1">The sequence shown here is derived from an EMBL/GenBank/DDBJ whole genome shotgun (WGS) entry which is preliminary data.</text>
</comment>
<reference evidence="2" key="1">
    <citation type="journal article" date="2019" name="Int. J. Syst. Evol. Microbiol.">
        <title>The Global Catalogue of Microorganisms (GCM) 10K type strain sequencing project: providing services to taxonomists for standard genome sequencing and annotation.</title>
        <authorList>
            <consortium name="The Broad Institute Genomics Platform"/>
            <consortium name="The Broad Institute Genome Sequencing Center for Infectious Disease"/>
            <person name="Wu L."/>
            <person name="Ma J."/>
        </authorList>
    </citation>
    <scope>NUCLEOTIDE SEQUENCE [LARGE SCALE GENOMIC DNA]</scope>
    <source>
        <strain evidence="2">CECT 7956</strain>
    </source>
</reference>
<gene>
    <name evidence="1" type="ORF">ACFOOI_12060</name>
</gene>
<evidence type="ECO:0000313" key="1">
    <source>
        <dbReference type="EMBL" id="MFC3811390.1"/>
    </source>
</evidence>
<keyword evidence="2" id="KW-1185">Reference proteome</keyword>
<organism evidence="1 2">
    <name type="scientific">Lacihabitans lacunae</name>
    <dbReference type="NCBI Taxonomy" id="1028214"/>
    <lineage>
        <taxon>Bacteria</taxon>
        <taxon>Pseudomonadati</taxon>
        <taxon>Bacteroidota</taxon>
        <taxon>Cytophagia</taxon>
        <taxon>Cytophagales</taxon>
        <taxon>Leadbetterellaceae</taxon>
        <taxon>Lacihabitans</taxon>
    </lineage>
</organism>
<sequence length="47" mass="5364">MKNYKSVFLAFFTLISCNQIVNHKEDNLDSVTTISSKKTERLTAILT</sequence>
<protein>
    <submittedName>
        <fullName evidence="1">Uncharacterized protein</fullName>
    </submittedName>
</protein>
<dbReference type="Proteomes" id="UP001595616">
    <property type="component" value="Unassembled WGS sequence"/>
</dbReference>
<proteinExistence type="predicted"/>